<evidence type="ECO:0000256" key="2">
    <source>
        <dbReference type="ARBA" id="ARBA00022448"/>
    </source>
</evidence>
<evidence type="ECO:0000256" key="3">
    <source>
        <dbReference type="ARBA" id="ARBA00022475"/>
    </source>
</evidence>
<dbReference type="RefSeq" id="WP_377473593.1">
    <property type="nucleotide sequence ID" value="NZ_JBHLWN010000105.1"/>
</dbReference>
<comment type="subcellular location">
    <subcellularLocation>
        <location evidence="1 7">Cell membrane</location>
        <topology evidence="1 7">Multi-pass membrane protein</topology>
    </subcellularLocation>
</comment>
<evidence type="ECO:0000256" key="4">
    <source>
        <dbReference type="ARBA" id="ARBA00022692"/>
    </source>
</evidence>
<dbReference type="InterPro" id="IPR043429">
    <property type="entry name" value="ArtM/GltK/GlnP/TcyL/YhdX-like"/>
</dbReference>
<keyword evidence="10" id="KW-1185">Reference proteome</keyword>
<dbReference type="PANTHER" id="PTHR30614:SF43">
    <property type="entry name" value="L-CYSTINE TRANSPORT SYSTEM PERMEASE PROTEIN TCYM"/>
    <property type="match status" value="1"/>
</dbReference>
<dbReference type="CDD" id="cd06261">
    <property type="entry name" value="TM_PBP2"/>
    <property type="match status" value="1"/>
</dbReference>
<feature type="transmembrane region" description="Helical" evidence="7">
    <location>
        <begin position="203"/>
        <end position="225"/>
    </location>
</feature>
<sequence length="238" mass="26446">MDMQIDFSFMLEAFLAMLGALPLTLVISIVPLFTGFIVGIVVAFVRMYKVPYVHRLAQLYVSFFRGTPLLLHIMLVYFALPMIFDALAVKYGWSVRSSVIPLMMFIFVAFTLNIGAYMSETIRSGILSVSRGQLEAAYSVGMTTPQAMRRIVLPQAMMASLPNLLSKFVGLLHGSSLAFTISLQEINGTAHIAAMRNWKYLEAFIAAALIYWVLTIIAENVSGLLERRLQVYNKGGVA</sequence>
<dbReference type="InterPro" id="IPR000515">
    <property type="entry name" value="MetI-like"/>
</dbReference>
<dbReference type="Pfam" id="PF00528">
    <property type="entry name" value="BPD_transp_1"/>
    <property type="match status" value="1"/>
</dbReference>
<dbReference type="InterPro" id="IPR035906">
    <property type="entry name" value="MetI-like_sf"/>
</dbReference>
<dbReference type="InterPro" id="IPR010065">
    <property type="entry name" value="AA_ABC_transptr_permease_3TM"/>
</dbReference>
<evidence type="ECO:0000313" key="10">
    <source>
        <dbReference type="Proteomes" id="UP001589776"/>
    </source>
</evidence>
<gene>
    <name evidence="9" type="ORF">ACFFK0_26390</name>
</gene>
<evidence type="ECO:0000256" key="6">
    <source>
        <dbReference type="ARBA" id="ARBA00023136"/>
    </source>
</evidence>
<dbReference type="EMBL" id="JBHLWN010000105">
    <property type="protein sequence ID" value="MFC0215932.1"/>
    <property type="molecule type" value="Genomic_DNA"/>
</dbReference>
<comment type="caution">
    <text evidence="9">The sequence shown here is derived from an EMBL/GenBank/DDBJ whole genome shotgun (WGS) entry which is preliminary data.</text>
</comment>
<reference evidence="9 10" key="1">
    <citation type="submission" date="2024-09" db="EMBL/GenBank/DDBJ databases">
        <authorList>
            <person name="Sun Q."/>
            <person name="Mori K."/>
        </authorList>
    </citation>
    <scope>NUCLEOTIDE SEQUENCE [LARGE SCALE GENOMIC DNA]</scope>
    <source>
        <strain evidence="9 10">CCM 7759</strain>
    </source>
</reference>
<dbReference type="SUPFAM" id="SSF161098">
    <property type="entry name" value="MetI-like"/>
    <property type="match status" value="1"/>
</dbReference>
<evidence type="ECO:0000259" key="8">
    <source>
        <dbReference type="PROSITE" id="PS50928"/>
    </source>
</evidence>
<accession>A0ABV6DTF7</accession>
<evidence type="ECO:0000256" key="1">
    <source>
        <dbReference type="ARBA" id="ARBA00004651"/>
    </source>
</evidence>
<feature type="transmembrane region" description="Helical" evidence="7">
    <location>
        <begin position="69"/>
        <end position="93"/>
    </location>
</feature>
<protein>
    <submittedName>
        <fullName evidence="9">Amino acid ABC transporter permease</fullName>
    </submittedName>
</protein>
<dbReference type="Gene3D" id="1.10.3720.10">
    <property type="entry name" value="MetI-like"/>
    <property type="match status" value="1"/>
</dbReference>
<proteinExistence type="inferred from homology"/>
<feature type="transmembrane region" description="Helical" evidence="7">
    <location>
        <begin position="99"/>
        <end position="118"/>
    </location>
</feature>
<keyword evidence="2 7" id="KW-0813">Transport</keyword>
<keyword evidence="3" id="KW-1003">Cell membrane</keyword>
<dbReference type="NCBIfam" id="TIGR01726">
    <property type="entry name" value="HEQRo_perm_3TM"/>
    <property type="match status" value="1"/>
</dbReference>
<dbReference type="Proteomes" id="UP001589776">
    <property type="component" value="Unassembled WGS sequence"/>
</dbReference>
<comment type="similarity">
    <text evidence="7">Belongs to the binding-protein-dependent transport system permease family.</text>
</comment>
<dbReference type="PROSITE" id="PS50928">
    <property type="entry name" value="ABC_TM1"/>
    <property type="match status" value="1"/>
</dbReference>
<feature type="transmembrane region" description="Helical" evidence="7">
    <location>
        <begin position="20"/>
        <end position="48"/>
    </location>
</feature>
<organism evidence="9 10">
    <name type="scientific">Paenibacillus chartarius</name>
    <dbReference type="NCBI Taxonomy" id="747481"/>
    <lineage>
        <taxon>Bacteria</taxon>
        <taxon>Bacillati</taxon>
        <taxon>Bacillota</taxon>
        <taxon>Bacilli</taxon>
        <taxon>Bacillales</taxon>
        <taxon>Paenibacillaceae</taxon>
        <taxon>Paenibacillus</taxon>
    </lineage>
</organism>
<dbReference type="PANTHER" id="PTHR30614">
    <property type="entry name" value="MEMBRANE COMPONENT OF AMINO ACID ABC TRANSPORTER"/>
    <property type="match status" value="1"/>
</dbReference>
<evidence type="ECO:0000256" key="7">
    <source>
        <dbReference type="RuleBase" id="RU363032"/>
    </source>
</evidence>
<name>A0ABV6DTF7_9BACL</name>
<feature type="domain" description="ABC transmembrane type-1" evidence="8">
    <location>
        <begin position="21"/>
        <end position="222"/>
    </location>
</feature>
<evidence type="ECO:0000313" key="9">
    <source>
        <dbReference type="EMBL" id="MFC0215932.1"/>
    </source>
</evidence>
<keyword evidence="6 7" id="KW-0472">Membrane</keyword>
<evidence type="ECO:0000256" key="5">
    <source>
        <dbReference type="ARBA" id="ARBA00022989"/>
    </source>
</evidence>
<keyword evidence="5 7" id="KW-1133">Transmembrane helix</keyword>
<keyword evidence="4 7" id="KW-0812">Transmembrane</keyword>